<gene>
    <name evidence="3" type="ORF">PDESU_00809</name>
</gene>
<keyword evidence="4" id="KW-1185">Reference proteome</keyword>
<accession>A0A6C2TX53</accession>
<evidence type="ECO:0000256" key="2">
    <source>
        <dbReference type="HAMAP-Rule" id="MF_01074"/>
    </source>
</evidence>
<comment type="similarity">
    <text evidence="2">Belongs to the LarC family.</text>
</comment>
<dbReference type="HAMAP" id="MF_01074">
    <property type="entry name" value="LarC"/>
    <property type="match status" value="1"/>
</dbReference>
<name>A0A6C2TX53_PONDE</name>
<dbReference type="Gene3D" id="3.10.20.300">
    <property type="entry name" value="mk0293 like domain"/>
    <property type="match status" value="1"/>
</dbReference>
<dbReference type="Pfam" id="PF01969">
    <property type="entry name" value="Ni_insertion"/>
    <property type="match status" value="1"/>
</dbReference>
<proteinExistence type="inferred from homology"/>
<dbReference type="GO" id="GO:0016829">
    <property type="term" value="F:lyase activity"/>
    <property type="evidence" value="ECO:0007669"/>
    <property type="project" value="UniProtKB-UniRule"/>
</dbReference>
<dbReference type="InterPro" id="IPR002822">
    <property type="entry name" value="Ni_insertion"/>
</dbReference>
<dbReference type="GO" id="GO:0016151">
    <property type="term" value="F:nickel cation binding"/>
    <property type="evidence" value="ECO:0007669"/>
    <property type="project" value="UniProtKB-UniRule"/>
</dbReference>
<keyword evidence="1 2" id="KW-0533">Nickel</keyword>
<evidence type="ECO:0000313" key="4">
    <source>
        <dbReference type="Proteomes" id="UP000366872"/>
    </source>
</evidence>
<dbReference type="AlphaFoldDB" id="A0A6C2TX53"/>
<dbReference type="NCBIfam" id="TIGR00299">
    <property type="entry name" value="nickel pincer cofactor biosynthesis protein LarC"/>
    <property type="match status" value="1"/>
</dbReference>
<keyword evidence="2" id="KW-0456">Lyase</keyword>
<dbReference type="Gene3D" id="3.30.70.1380">
    <property type="entry name" value="Transcriptional regulatory protein pf0864 domain like"/>
    <property type="match status" value="1"/>
</dbReference>
<dbReference type="Proteomes" id="UP000366872">
    <property type="component" value="Unassembled WGS sequence"/>
</dbReference>
<sequence length="405" mass="44141">MLPGIMKTLHFESIGGASGDMILGALVGLGVPVGELNDELKSLKVDPFEIVADEIVEQGMSGIRAKVELHGHHHHHHHDHGHDHDHHHGRHLSTILKLIGDSALPEPVKTNAAKVFQRIGEAEAAIHGVDIEKIHFHEVGAMDSIVDIVGCCLALHKLGVDEVSIRSLPQGHGTIECAHGTYPNPAPATLRLLEGFPVQDVDEPFELVTPTGAALISSWRTAAAPISGSKAAKIAYSFGHRKLNGRPNLLRATLYESAEDQTVDEVLVLECNLDDTTPELVGCLFDRLLEAGALDVYTTPVFMKKQRQGILLTVLCLPSDREAMLDLVFAESTTFGIREHLSRRTVLERSFQTVETPFGAVRIKVGRRHGEVVTASPEIDDCRARASINGVSVREVYEAAKKEIR</sequence>
<dbReference type="PANTHER" id="PTHR36566:SF1">
    <property type="entry name" value="PYRIDINIUM-3,5-BISTHIOCARBOXYLIC ACID MONONUCLEOTIDE NICKEL INSERTION PROTEIN"/>
    <property type="match status" value="1"/>
</dbReference>
<organism evidence="3 4">
    <name type="scientific">Pontiella desulfatans</name>
    <dbReference type="NCBI Taxonomy" id="2750659"/>
    <lineage>
        <taxon>Bacteria</taxon>
        <taxon>Pseudomonadati</taxon>
        <taxon>Kiritimatiellota</taxon>
        <taxon>Kiritimatiellia</taxon>
        <taxon>Kiritimatiellales</taxon>
        <taxon>Pontiellaceae</taxon>
        <taxon>Pontiella</taxon>
    </lineage>
</organism>
<dbReference type="PANTHER" id="PTHR36566">
    <property type="entry name" value="NICKEL INSERTION PROTEIN-RELATED"/>
    <property type="match status" value="1"/>
</dbReference>
<evidence type="ECO:0000313" key="3">
    <source>
        <dbReference type="EMBL" id="VGO12258.1"/>
    </source>
</evidence>
<protein>
    <recommendedName>
        <fullName evidence="2">Putative nickel insertion protein</fullName>
    </recommendedName>
</protein>
<evidence type="ECO:0000256" key="1">
    <source>
        <dbReference type="ARBA" id="ARBA00022596"/>
    </source>
</evidence>
<reference evidence="3 4" key="1">
    <citation type="submission" date="2019-04" db="EMBL/GenBank/DDBJ databases">
        <authorList>
            <person name="Van Vliet M D."/>
        </authorList>
    </citation>
    <scope>NUCLEOTIDE SEQUENCE [LARGE SCALE GENOMIC DNA]</scope>
    <source>
        <strain evidence="3 4">F1</strain>
    </source>
</reference>
<dbReference type="EMBL" id="CAAHFG010000001">
    <property type="protein sequence ID" value="VGO12258.1"/>
    <property type="molecule type" value="Genomic_DNA"/>
</dbReference>